<protein>
    <submittedName>
        <fullName evidence="2">PTS sugar transporter subunit IIA</fullName>
    </submittedName>
</protein>
<dbReference type="InterPro" id="IPR051541">
    <property type="entry name" value="PTS_SugarTrans_NitroReg"/>
</dbReference>
<reference evidence="2" key="1">
    <citation type="journal article" date="2021" name="PeerJ">
        <title>Extensive microbial diversity within the chicken gut microbiome revealed by metagenomics and culture.</title>
        <authorList>
            <person name="Gilroy R."/>
            <person name="Ravi A."/>
            <person name="Getino M."/>
            <person name="Pursley I."/>
            <person name="Horton D.L."/>
            <person name="Alikhan N.F."/>
            <person name="Baker D."/>
            <person name="Gharbi K."/>
            <person name="Hall N."/>
            <person name="Watson M."/>
            <person name="Adriaenssens E.M."/>
            <person name="Foster-Nyarko E."/>
            <person name="Jarju S."/>
            <person name="Secka A."/>
            <person name="Antonio M."/>
            <person name="Oren A."/>
            <person name="Chaudhuri R.R."/>
            <person name="La Ragione R."/>
            <person name="Hildebrand F."/>
            <person name="Pallen M.J."/>
        </authorList>
    </citation>
    <scope>NUCLEOTIDE SEQUENCE</scope>
    <source>
        <strain evidence="2">ChiSjej3B21-8574</strain>
    </source>
</reference>
<organism evidence="2 3">
    <name type="scientific">Candidatus Anaerostipes avistercoris</name>
    <dbReference type="NCBI Taxonomy" id="2838462"/>
    <lineage>
        <taxon>Bacteria</taxon>
        <taxon>Bacillati</taxon>
        <taxon>Bacillota</taxon>
        <taxon>Clostridia</taxon>
        <taxon>Lachnospirales</taxon>
        <taxon>Lachnospiraceae</taxon>
        <taxon>Anaerostipes</taxon>
    </lineage>
</organism>
<evidence type="ECO:0000259" key="1">
    <source>
        <dbReference type="PROSITE" id="PS51094"/>
    </source>
</evidence>
<dbReference type="SUPFAM" id="SSF55804">
    <property type="entry name" value="Phoshotransferase/anion transport protein"/>
    <property type="match status" value="1"/>
</dbReference>
<name>A0A9D2PHF1_9FIRM</name>
<feature type="domain" description="PTS EIIA type-2" evidence="1">
    <location>
        <begin position="1"/>
        <end position="145"/>
    </location>
</feature>
<comment type="caution">
    <text evidence="2">The sequence shown here is derived from an EMBL/GenBank/DDBJ whole genome shotgun (WGS) entry which is preliminary data.</text>
</comment>
<dbReference type="PANTHER" id="PTHR47738:SF3">
    <property type="entry name" value="PHOSPHOTRANSFERASE SYSTEM MANNITOL_FRUCTOSE-SPECIFIC IIA DOMAIN CONTAINING PROTEIN"/>
    <property type="match status" value="1"/>
</dbReference>
<accession>A0A9D2PHF1</accession>
<sequence>MGQNKYLVIHGAAKDSDEAISMCGRALYDAGLVKETFGEKCRIRERDYPTGLPTDIPVAIPHCKDEGIKENSICFLKLDAPVVFRRMDDDTENIETDMIFNMAIKDPNEHLQALQSLMQFLNNPEALEKCRNLSDDEVIRFLEESIG</sequence>
<dbReference type="InterPro" id="IPR016152">
    <property type="entry name" value="PTrfase/Anion_transptr"/>
</dbReference>
<reference evidence="2" key="2">
    <citation type="submission" date="2021-04" db="EMBL/GenBank/DDBJ databases">
        <authorList>
            <person name="Gilroy R."/>
        </authorList>
    </citation>
    <scope>NUCLEOTIDE SEQUENCE</scope>
    <source>
        <strain evidence="2">ChiSjej3B21-8574</strain>
    </source>
</reference>
<dbReference type="CDD" id="cd00211">
    <property type="entry name" value="PTS_IIA_fru"/>
    <property type="match status" value="1"/>
</dbReference>
<dbReference type="PROSITE" id="PS51094">
    <property type="entry name" value="PTS_EIIA_TYPE_2"/>
    <property type="match status" value="1"/>
</dbReference>
<evidence type="ECO:0000313" key="3">
    <source>
        <dbReference type="Proteomes" id="UP000823904"/>
    </source>
</evidence>
<dbReference type="AlphaFoldDB" id="A0A9D2PHF1"/>
<dbReference type="Proteomes" id="UP000823904">
    <property type="component" value="Unassembled WGS sequence"/>
</dbReference>
<dbReference type="Gene3D" id="3.40.930.10">
    <property type="entry name" value="Mannitol-specific EII, Chain A"/>
    <property type="match status" value="1"/>
</dbReference>
<dbReference type="InterPro" id="IPR002178">
    <property type="entry name" value="PTS_EIIA_type-2_dom"/>
</dbReference>
<proteinExistence type="predicted"/>
<dbReference type="EMBL" id="DWWD01000038">
    <property type="protein sequence ID" value="HJC50826.1"/>
    <property type="molecule type" value="Genomic_DNA"/>
</dbReference>
<dbReference type="Pfam" id="PF00359">
    <property type="entry name" value="PTS_EIIA_2"/>
    <property type="match status" value="1"/>
</dbReference>
<evidence type="ECO:0000313" key="2">
    <source>
        <dbReference type="EMBL" id="HJC50826.1"/>
    </source>
</evidence>
<gene>
    <name evidence="2" type="ORF">H9754_09715</name>
</gene>
<keyword evidence="2" id="KW-0813">Transport</keyword>
<keyword evidence="2" id="KW-0762">Sugar transport</keyword>
<dbReference type="PANTHER" id="PTHR47738">
    <property type="entry name" value="PTS SYSTEM FRUCTOSE-LIKE EIIA COMPONENT-RELATED"/>
    <property type="match status" value="1"/>
</dbReference>